<evidence type="ECO:0000256" key="1">
    <source>
        <dbReference type="SAM" id="MobiDB-lite"/>
    </source>
</evidence>
<dbReference type="PROSITE" id="PS50404">
    <property type="entry name" value="GST_NTER"/>
    <property type="match status" value="1"/>
</dbReference>
<evidence type="ECO:0000313" key="3">
    <source>
        <dbReference type="EMBL" id="CAN91348.1"/>
    </source>
</evidence>
<evidence type="ECO:0000259" key="2">
    <source>
        <dbReference type="PROSITE" id="PS50404"/>
    </source>
</evidence>
<feature type="compositionally biased region" description="Basic and acidic residues" evidence="1">
    <location>
        <begin position="155"/>
        <end position="178"/>
    </location>
</feature>
<dbReference type="GO" id="GO:0004364">
    <property type="term" value="F:glutathione transferase activity"/>
    <property type="evidence" value="ECO:0007669"/>
    <property type="project" value="UniProtKB-EC"/>
</dbReference>
<dbReference type="CDD" id="cd00570">
    <property type="entry name" value="GST_N_family"/>
    <property type="match status" value="1"/>
</dbReference>
<dbReference type="InterPro" id="IPR004045">
    <property type="entry name" value="Glutathione_S-Trfase_N"/>
</dbReference>
<gene>
    <name evidence="3" type="ordered locus">sce1191</name>
</gene>
<organism evidence="3 4">
    <name type="scientific">Sorangium cellulosum (strain So ce56)</name>
    <name type="common">Polyangium cellulosum (strain So ce56)</name>
    <dbReference type="NCBI Taxonomy" id="448385"/>
    <lineage>
        <taxon>Bacteria</taxon>
        <taxon>Pseudomonadati</taxon>
        <taxon>Myxococcota</taxon>
        <taxon>Polyangia</taxon>
        <taxon>Polyangiales</taxon>
        <taxon>Polyangiaceae</taxon>
        <taxon>Sorangium</taxon>
    </lineage>
</organism>
<protein>
    <submittedName>
        <fullName evidence="3">Glutathione transferase</fullName>
        <ecNumber evidence="3">2.5.1.18</ecNumber>
    </submittedName>
</protein>
<dbReference type="Gene3D" id="3.40.30.10">
    <property type="entry name" value="Glutaredoxin"/>
    <property type="match status" value="1"/>
</dbReference>
<accession>A9F1B1</accession>
<dbReference type="AlphaFoldDB" id="A9F1B1"/>
<keyword evidence="3" id="KW-0808">Transferase</keyword>
<dbReference type="STRING" id="448385.sce1191"/>
<dbReference type="Gene3D" id="1.20.1050.10">
    <property type="match status" value="1"/>
</dbReference>
<dbReference type="Pfam" id="PF02798">
    <property type="entry name" value="GST_N"/>
    <property type="match status" value="1"/>
</dbReference>
<feature type="domain" description="GST N-terminal" evidence="2">
    <location>
        <begin position="1"/>
        <end position="78"/>
    </location>
</feature>
<proteinExistence type="predicted"/>
<dbReference type="InterPro" id="IPR036249">
    <property type="entry name" value="Thioredoxin-like_sf"/>
</dbReference>
<reference evidence="3 4" key="1">
    <citation type="journal article" date="2007" name="Nat. Biotechnol.">
        <title>Complete genome sequence of the myxobacterium Sorangium cellulosum.</title>
        <authorList>
            <person name="Schneiker S."/>
            <person name="Perlova O."/>
            <person name="Kaiser O."/>
            <person name="Gerth K."/>
            <person name="Alici A."/>
            <person name="Altmeyer M.O."/>
            <person name="Bartels D."/>
            <person name="Bekel T."/>
            <person name="Beyer S."/>
            <person name="Bode E."/>
            <person name="Bode H.B."/>
            <person name="Bolten C.J."/>
            <person name="Choudhuri J.V."/>
            <person name="Doss S."/>
            <person name="Elnakady Y.A."/>
            <person name="Frank B."/>
            <person name="Gaigalat L."/>
            <person name="Goesmann A."/>
            <person name="Groeger C."/>
            <person name="Gross F."/>
            <person name="Jelsbak L."/>
            <person name="Jelsbak L."/>
            <person name="Kalinowski J."/>
            <person name="Kegler C."/>
            <person name="Knauber T."/>
            <person name="Konietzny S."/>
            <person name="Kopp M."/>
            <person name="Krause L."/>
            <person name="Krug D."/>
            <person name="Linke B."/>
            <person name="Mahmud T."/>
            <person name="Martinez-Arias R."/>
            <person name="McHardy A.C."/>
            <person name="Merai M."/>
            <person name="Meyer F."/>
            <person name="Mormann S."/>
            <person name="Munoz-Dorado J."/>
            <person name="Perez J."/>
            <person name="Pradella S."/>
            <person name="Rachid S."/>
            <person name="Raddatz G."/>
            <person name="Rosenau F."/>
            <person name="Rueckert C."/>
            <person name="Sasse F."/>
            <person name="Scharfe M."/>
            <person name="Schuster S.C."/>
            <person name="Suen G."/>
            <person name="Treuner-Lange A."/>
            <person name="Velicer G.J."/>
            <person name="Vorholter F.-J."/>
            <person name="Weissman K.J."/>
            <person name="Welch R.D."/>
            <person name="Wenzel S.C."/>
            <person name="Whitworth D.E."/>
            <person name="Wilhelm S."/>
            <person name="Wittmann C."/>
            <person name="Bloecker H."/>
            <person name="Puehler A."/>
            <person name="Mueller R."/>
        </authorList>
    </citation>
    <scope>NUCLEOTIDE SEQUENCE [LARGE SCALE GENOMIC DNA]</scope>
    <source>
        <strain evidence="4">So ce56</strain>
    </source>
</reference>
<evidence type="ECO:0000313" key="4">
    <source>
        <dbReference type="Proteomes" id="UP000002139"/>
    </source>
</evidence>
<dbReference type="HOGENOM" id="CLU_1509627_0_0_7"/>
<sequence length="178" mass="19865">MKLYFSRNLNPRVAVAVARHLAAPVDYVHAAPLDPSQQEKFRALNPNLRVPILVEGDQSLWETDAIACRLSQLTGSDFWRTGTAQPEMIRWLSWGTHNFIAACDKVHFERVTKQRYGLGPIRDDLVAEGLSGFAEAATLSPGSTPSLEEVSSAERAPRRELIVSSRPRREGRRDRSAS</sequence>
<dbReference type="EC" id="2.5.1.18" evidence="3"/>
<keyword evidence="4" id="KW-1185">Reference proteome</keyword>
<dbReference type="RefSeq" id="WP_012233825.1">
    <property type="nucleotide sequence ID" value="NC_010162.1"/>
</dbReference>
<dbReference type="Proteomes" id="UP000002139">
    <property type="component" value="Chromosome"/>
</dbReference>
<name>A9F1B1_SORC5</name>
<dbReference type="eggNOG" id="COG0625">
    <property type="taxonomic scope" value="Bacteria"/>
</dbReference>
<feature type="region of interest" description="Disordered" evidence="1">
    <location>
        <begin position="137"/>
        <end position="178"/>
    </location>
</feature>
<dbReference type="EMBL" id="AM746676">
    <property type="protein sequence ID" value="CAN91348.1"/>
    <property type="molecule type" value="Genomic_DNA"/>
</dbReference>
<dbReference type="KEGG" id="scl:sce1191"/>
<dbReference type="SUPFAM" id="SSF52833">
    <property type="entry name" value="Thioredoxin-like"/>
    <property type="match status" value="1"/>
</dbReference>